<dbReference type="InterPro" id="IPR052076">
    <property type="entry name" value="TRP_cation_channel"/>
</dbReference>
<evidence type="ECO:0000256" key="11">
    <source>
        <dbReference type="ARBA" id="ARBA00023303"/>
    </source>
</evidence>
<dbReference type="GO" id="GO:0034703">
    <property type="term" value="C:cation channel complex"/>
    <property type="evidence" value="ECO:0007669"/>
    <property type="project" value="UniProtKB-ARBA"/>
</dbReference>
<evidence type="ECO:0000256" key="10">
    <source>
        <dbReference type="ARBA" id="ARBA00023180"/>
    </source>
</evidence>
<evidence type="ECO:0000256" key="1">
    <source>
        <dbReference type="ARBA" id="ARBA00004141"/>
    </source>
</evidence>
<gene>
    <name evidence="15" type="ORF">Ocin01_20055</name>
</gene>
<proteinExistence type="predicted"/>
<evidence type="ECO:0000256" key="4">
    <source>
        <dbReference type="ARBA" id="ARBA00022692"/>
    </source>
</evidence>
<comment type="subcellular location">
    <subcellularLocation>
        <location evidence="1">Membrane</location>
        <topology evidence="1">Multi-pass membrane protein</topology>
    </subcellularLocation>
</comment>
<dbReference type="InterPro" id="IPR036770">
    <property type="entry name" value="Ankyrin_rpt-contain_sf"/>
</dbReference>
<keyword evidence="4 13" id="KW-0812">Transmembrane</keyword>
<dbReference type="PANTHER" id="PTHR47143:SF1">
    <property type="entry name" value="ION_TRANS DOMAIN-CONTAINING PROTEIN"/>
    <property type="match status" value="1"/>
</dbReference>
<dbReference type="SUPFAM" id="SSF48403">
    <property type="entry name" value="Ankyrin repeat"/>
    <property type="match status" value="1"/>
</dbReference>
<keyword evidence="8" id="KW-0406">Ion transport</keyword>
<dbReference type="Gene3D" id="1.25.40.20">
    <property type="entry name" value="Ankyrin repeat-containing domain"/>
    <property type="match status" value="2"/>
</dbReference>
<reference evidence="15 16" key="1">
    <citation type="journal article" date="2016" name="Genome Biol. Evol.">
        <title>Gene Family Evolution Reflects Adaptation to Soil Environmental Stressors in the Genome of the Collembolan Orchesella cincta.</title>
        <authorList>
            <person name="Faddeeva-Vakhrusheva A."/>
            <person name="Derks M.F."/>
            <person name="Anvar S.Y."/>
            <person name="Agamennone V."/>
            <person name="Suring W."/>
            <person name="Smit S."/>
            <person name="van Straalen N.M."/>
            <person name="Roelofs D."/>
        </authorList>
    </citation>
    <scope>NUCLEOTIDE SEQUENCE [LARGE SCALE GENOMIC DNA]</scope>
    <source>
        <tissue evidence="15">Mixed pool</tissue>
    </source>
</reference>
<dbReference type="InterPro" id="IPR005821">
    <property type="entry name" value="Ion_trans_dom"/>
</dbReference>
<feature type="transmembrane region" description="Helical" evidence="13">
    <location>
        <begin position="444"/>
        <end position="462"/>
    </location>
</feature>
<evidence type="ECO:0000256" key="9">
    <source>
        <dbReference type="ARBA" id="ARBA00023136"/>
    </source>
</evidence>
<evidence type="ECO:0000256" key="13">
    <source>
        <dbReference type="SAM" id="Phobius"/>
    </source>
</evidence>
<keyword evidence="11" id="KW-0407">Ion channel</keyword>
<evidence type="ECO:0000313" key="16">
    <source>
        <dbReference type="Proteomes" id="UP000094527"/>
    </source>
</evidence>
<keyword evidence="6 13" id="KW-1133">Transmembrane helix</keyword>
<dbReference type="InterPro" id="IPR002110">
    <property type="entry name" value="Ankyrin_rpt"/>
</dbReference>
<keyword evidence="10" id="KW-0325">Glycoprotein</keyword>
<evidence type="ECO:0000313" key="15">
    <source>
        <dbReference type="EMBL" id="ODM86627.1"/>
    </source>
</evidence>
<keyword evidence="2" id="KW-0813">Transport</keyword>
<dbReference type="OMA" id="MEAFITH"/>
<evidence type="ECO:0000256" key="8">
    <source>
        <dbReference type="ARBA" id="ARBA00023065"/>
    </source>
</evidence>
<dbReference type="PANTHER" id="PTHR47143">
    <property type="entry name" value="TRANSIENT RECEPTOR POTENTIAL CATION CHANNEL PROTEIN PAINLESS"/>
    <property type="match status" value="1"/>
</dbReference>
<comment type="caution">
    <text evidence="15">The sequence shown here is derived from an EMBL/GenBank/DDBJ whole genome shotgun (WGS) entry which is preliminary data.</text>
</comment>
<dbReference type="Proteomes" id="UP000094527">
    <property type="component" value="Unassembled WGS sequence"/>
</dbReference>
<evidence type="ECO:0000256" key="7">
    <source>
        <dbReference type="ARBA" id="ARBA00023043"/>
    </source>
</evidence>
<name>A0A1D2M0Y5_ORCCI</name>
<evidence type="ECO:0000259" key="14">
    <source>
        <dbReference type="Pfam" id="PF00520"/>
    </source>
</evidence>
<feature type="transmembrane region" description="Helical" evidence="13">
    <location>
        <begin position="482"/>
        <end position="504"/>
    </location>
</feature>
<feature type="transmembrane region" description="Helical" evidence="13">
    <location>
        <begin position="372"/>
        <end position="394"/>
    </location>
</feature>
<evidence type="ECO:0000256" key="12">
    <source>
        <dbReference type="PROSITE-ProRule" id="PRU00023"/>
    </source>
</evidence>
<dbReference type="EMBL" id="LJIJ01007920">
    <property type="protein sequence ID" value="ODM86627.1"/>
    <property type="molecule type" value="Genomic_DNA"/>
</dbReference>
<evidence type="ECO:0000256" key="6">
    <source>
        <dbReference type="ARBA" id="ARBA00022989"/>
    </source>
</evidence>
<keyword evidence="5" id="KW-0677">Repeat</keyword>
<evidence type="ECO:0000256" key="5">
    <source>
        <dbReference type="ARBA" id="ARBA00022737"/>
    </source>
</evidence>
<feature type="transmembrane region" description="Helical" evidence="13">
    <location>
        <begin position="316"/>
        <end position="340"/>
    </location>
</feature>
<dbReference type="STRING" id="48709.A0A1D2M0Y5"/>
<evidence type="ECO:0000256" key="3">
    <source>
        <dbReference type="ARBA" id="ARBA00022606"/>
    </source>
</evidence>
<dbReference type="Pfam" id="PF00520">
    <property type="entry name" value="Ion_trans"/>
    <property type="match status" value="1"/>
</dbReference>
<evidence type="ECO:0000256" key="2">
    <source>
        <dbReference type="ARBA" id="ARBA00022448"/>
    </source>
</evidence>
<dbReference type="OrthoDB" id="6718656at2759"/>
<feature type="transmembrane region" description="Helical" evidence="13">
    <location>
        <begin position="415"/>
        <end position="438"/>
    </location>
</feature>
<feature type="domain" description="Ion transport" evidence="14">
    <location>
        <begin position="382"/>
        <end position="580"/>
    </location>
</feature>
<dbReference type="Pfam" id="PF12796">
    <property type="entry name" value="Ank_2"/>
    <property type="match status" value="1"/>
</dbReference>
<keyword evidence="3" id="KW-0716">Sensory transduction</keyword>
<keyword evidence="9 13" id="KW-0472">Membrane</keyword>
<dbReference type="PROSITE" id="PS50088">
    <property type="entry name" value="ANK_REPEAT"/>
    <property type="match status" value="1"/>
</dbReference>
<feature type="transmembrane region" description="Helical" evidence="13">
    <location>
        <begin position="548"/>
        <end position="571"/>
    </location>
</feature>
<feature type="repeat" description="ANK" evidence="12">
    <location>
        <begin position="178"/>
        <end position="210"/>
    </location>
</feature>
<dbReference type="PROSITE" id="PS50297">
    <property type="entry name" value="ANK_REP_REGION"/>
    <property type="match status" value="1"/>
</dbReference>
<accession>A0A1D2M0Y5</accession>
<sequence length="694" mass="80299">MLNQFVDCIRGGILRFITKDEEKTVLHEICDCVDQENARAMLHNVLSTLQDLNHPEIVNKIFIETKDKNGYTALDYALQRRNLDAFWKLTEHGANTYVKYLSEQIRGGNFDILRQFVDDMGEDILEAATTDEGRNFLHDVCDCENITEAKRMLDKVLLCYEGCRLVNDNTFLNKQDKYGNTALHYAIKRNNRYAVRALINLEADLLIANKEHKEAITGIYQMFPKSILTWLDGRHRNELNNPIQFGSKVIEDDDDKNREITCNFGFITGVDVDRTKVYETYNLSHLLNLKKDVQATILEYPIVQLFLDLKWNRMYLLVYFSTLFHMTWSVISCGVIWHIFMIKYGNGTNTTEKWNYVENKSWQLFPEDESEAAFGSGTAASSVILHVFTAVMVIKELIEAKSTPTYAIYINQIENWGQLLLIISIYLLQLNLILSELLPTWLDYNLSIVPVTTSCLLIFGQLNKNPKLSLYLEMFRESLKDFGLLFLLFSPILFAFNLGFRMVMPLNEEFHLWPPWGLIKIEAMSTGEFNYDGIYDHEVVAIKVPKNLLILAFIIMVSVVLTNLLIGLFVSDVKNLKDRARVCRFRTQLEQMFLMEAFITHWWPGLAQACRVTESRSMMSLCPCKCSGDKIEEILNEFWESCIVSEVRAGEQELKKSHIVTKTMKEFSEESKIRLIELKTERDNSKKKVCPSPN</sequence>
<dbReference type="SMART" id="SM00248">
    <property type="entry name" value="ANK"/>
    <property type="match status" value="3"/>
</dbReference>
<keyword evidence="16" id="KW-1185">Reference proteome</keyword>
<dbReference type="AlphaFoldDB" id="A0A1D2M0Y5"/>
<keyword evidence="15" id="KW-0675">Receptor</keyword>
<organism evidence="15 16">
    <name type="scientific">Orchesella cincta</name>
    <name type="common">Springtail</name>
    <name type="synonym">Podura cincta</name>
    <dbReference type="NCBI Taxonomy" id="48709"/>
    <lineage>
        <taxon>Eukaryota</taxon>
        <taxon>Metazoa</taxon>
        <taxon>Ecdysozoa</taxon>
        <taxon>Arthropoda</taxon>
        <taxon>Hexapoda</taxon>
        <taxon>Collembola</taxon>
        <taxon>Entomobryomorpha</taxon>
        <taxon>Entomobryoidea</taxon>
        <taxon>Orchesellidae</taxon>
        <taxon>Orchesellinae</taxon>
        <taxon>Orchesella</taxon>
    </lineage>
</organism>
<keyword evidence="7 12" id="KW-0040">ANK repeat</keyword>
<dbReference type="GO" id="GO:0005216">
    <property type="term" value="F:monoatomic ion channel activity"/>
    <property type="evidence" value="ECO:0007669"/>
    <property type="project" value="InterPro"/>
</dbReference>
<protein>
    <submittedName>
        <fullName evidence="15">Transient receptor potential channel pyrexia</fullName>
    </submittedName>
</protein>